<evidence type="ECO:0000313" key="8">
    <source>
        <dbReference type="Proteomes" id="UP000826271"/>
    </source>
</evidence>
<sequence>MEHSSMKITRNETGKNVRTKHSNVISSRSSYSAFNLRQWLESKASYVRMINKLRLFRHIVEIVDIAHNQGLVLLDLRPSSFIVLETGDVKYIGSLLDIENSFCVKKQKVEEDIKHETRFVSRFVSDKGCDEIICYDPDMETKLYACPKAEKGLTIEDLLSFNVYCLGLLLFEFLCGFESLEARSAAMLDLQRRILPPSFLSESPKEAAFCLWLLHPEPSSRPTTTDILQSELVFGSEVDDSDSDILHHFLLSLLKHKQNKASDLSESLEFLEADINEVEKIHDPRKNNSSKDHKTNVLREKLLKNMNQLENAYFSERSRVPLTETPDMDRSDRDILRNRDRLPIREERCTDRVGTCFDGICKFARYNKFEVCGMLRNHDILKMSNNIVCSLSFDRDEEYIAAAGNSKKIKIFEFGSFLNDSVEVQYPVVEMSNKSKFSCVCWNKYIKNYLASADYDGLVQMWDASTGQGFARYTEHQNRAWSVDISQVDPTKFASGSDDGTTRIWSISERNSVGTICNQANVCCVQFSAFSSHLLAFGSSDYRIYFYDLRHTKIPWCTLDGHGKAVSYVRFLDPETLVSASTDNTLKLWDLNKTSLEGLSANACSLTFSGHTNEKNFVGLAVLDGYIACGSETNEVYAYYRSLPMPITSHKFRSIDPISGYEISDSDEHFVSSVCWRRKSEMVVAANSSGSIKVLRLV</sequence>
<evidence type="ECO:0000313" key="7">
    <source>
        <dbReference type="EMBL" id="KAG8363275.1"/>
    </source>
</evidence>
<keyword evidence="2" id="KW-0677">Repeat</keyword>
<dbReference type="InterPro" id="IPR036322">
    <property type="entry name" value="WD40_repeat_dom_sf"/>
</dbReference>
<protein>
    <recommendedName>
        <fullName evidence="6">Protein kinase domain-containing protein</fullName>
    </recommendedName>
</protein>
<evidence type="ECO:0000256" key="2">
    <source>
        <dbReference type="ARBA" id="ARBA00022737"/>
    </source>
</evidence>
<dbReference type="GO" id="GO:0009640">
    <property type="term" value="P:photomorphogenesis"/>
    <property type="evidence" value="ECO:0007669"/>
    <property type="project" value="InterPro"/>
</dbReference>
<keyword evidence="4" id="KW-0175">Coiled coil</keyword>
<dbReference type="AlphaFoldDB" id="A0AAV6W473"/>
<keyword evidence="8" id="KW-1185">Reference proteome</keyword>
<organism evidence="7 8">
    <name type="scientific">Buddleja alternifolia</name>
    <dbReference type="NCBI Taxonomy" id="168488"/>
    <lineage>
        <taxon>Eukaryota</taxon>
        <taxon>Viridiplantae</taxon>
        <taxon>Streptophyta</taxon>
        <taxon>Embryophyta</taxon>
        <taxon>Tracheophyta</taxon>
        <taxon>Spermatophyta</taxon>
        <taxon>Magnoliopsida</taxon>
        <taxon>eudicotyledons</taxon>
        <taxon>Gunneridae</taxon>
        <taxon>Pentapetalae</taxon>
        <taxon>asterids</taxon>
        <taxon>lamiids</taxon>
        <taxon>Lamiales</taxon>
        <taxon>Scrophulariaceae</taxon>
        <taxon>Buddlejeae</taxon>
        <taxon>Buddleja</taxon>
    </lineage>
</organism>
<dbReference type="InterPro" id="IPR044630">
    <property type="entry name" value="SPA1/2/3/4"/>
</dbReference>
<feature type="compositionally biased region" description="Basic and acidic residues" evidence="5">
    <location>
        <begin position="1"/>
        <end position="15"/>
    </location>
</feature>
<dbReference type="Proteomes" id="UP000826271">
    <property type="component" value="Unassembled WGS sequence"/>
</dbReference>
<evidence type="ECO:0000256" key="1">
    <source>
        <dbReference type="ARBA" id="ARBA00022574"/>
    </source>
</evidence>
<evidence type="ECO:0000256" key="3">
    <source>
        <dbReference type="PROSITE-ProRule" id="PRU00221"/>
    </source>
</evidence>
<dbReference type="SUPFAM" id="SSF56112">
    <property type="entry name" value="Protein kinase-like (PK-like)"/>
    <property type="match status" value="1"/>
</dbReference>
<dbReference type="PANTHER" id="PTHR44218:SF4">
    <property type="entry name" value="PROTEIN SUPPRESSOR OF PHYA-105 1-LIKE ISOFORM X1"/>
    <property type="match status" value="1"/>
</dbReference>
<dbReference type="SUPFAM" id="SSF50978">
    <property type="entry name" value="WD40 repeat-like"/>
    <property type="match status" value="1"/>
</dbReference>
<feature type="region of interest" description="Disordered" evidence="5">
    <location>
        <begin position="1"/>
        <end position="21"/>
    </location>
</feature>
<feature type="domain" description="Protein kinase" evidence="6">
    <location>
        <begin position="1"/>
        <end position="250"/>
    </location>
</feature>
<dbReference type="PROSITE" id="PS00678">
    <property type="entry name" value="WD_REPEATS_1"/>
    <property type="match status" value="2"/>
</dbReference>
<dbReference type="PANTHER" id="PTHR44218">
    <property type="entry name" value="PROTEIN SPA1-RELATED 2"/>
    <property type="match status" value="1"/>
</dbReference>
<feature type="repeat" description="WD" evidence="3">
    <location>
        <begin position="473"/>
        <end position="515"/>
    </location>
</feature>
<dbReference type="InterPro" id="IPR011009">
    <property type="entry name" value="Kinase-like_dom_sf"/>
</dbReference>
<dbReference type="EMBL" id="WHWC01000019">
    <property type="protein sequence ID" value="KAG8363275.1"/>
    <property type="molecule type" value="Genomic_DNA"/>
</dbReference>
<keyword evidence="1 3" id="KW-0853">WD repeat</keyword>
<dbReference type="GO" id="GO:0004672">
    <property type="term" value="F:protein kinase activity"/>
    <property type="evidence" value="ECO:0007669"/>
    <property type="project" value="InterPro"/>
</dbReference>
<evidence type="ECO:0000259" key="6">
    <source>
        <dbReference type="PROSITE" id="PS50011"/>
    </source>
</evidence>
<dbReference type="InterPro" id="IPR015943">
    <property type="entry name" value="WD40/YVTN_repeat-like_dom_sf"/>
</dbReference>
<dbReference type="InterPro" id="IPR019775">
    <property type="entry name" value="WD40_repeat_CS"/>
</dbReference>
<proteinExistence type="predicted"/>
<dbReference type="PROSITE" id="PS50011">
    <property type="entry name" value="PROTEIN_KINASE_DOM"/>
    <property type="match status" value="1"/>
</dbReference>
<feature type="repeat" description="WD" evidence="3">
    <location>
        <begin position="559"/>
        <end position="592"/>
    </location>
</feature>
<dbReference type="Gene3D" id="2.130.10.10">
    <property type="entry name" value="YVTN repeat-like/Quinoprotein amine dehydrogenase"/>
    <property type="match status" value="1"/>
</dbReference>
<dbReference type="InterPro" id="IPR001680">
    <property type="entry name" value="WD40_rpt"/>
</dbReference>
<dbReference type="InterPro" id="IPR000719">
    <property type="entry name" value="Prot_kinase_dom"/>
</dbReference>
<dbReference type="Gene3D" id="1.10.510.10">
    <property type="entry name" value="Transferase(Phosphotransferase) domain 1"/>
    <property type="match status" value="1"/>
</dbReference>
<dbReference type="Pfam" id="PF00400">
    <property type="entry name" value="WD40"/>
    <property type="match status" value="3"/>
</dbReference>
<evidence type="ECO:0000256" key="4">
    <source>
        <dbReference type="SAM" id="Coils"/>
    </source>
</evidence>
<gene>
    <name evidence="7" type="ORF">BUALT_Bualt19G0005200</name>
</gene>
<dbReference type="InterPro" id="IPR020472">
    <property type="entry name" value="WD40_PAC1"/>
</dbReference>
<dbReference type="GO" id="GO:0005524">
    <property type="term" value="F:ATP binding"/>
    <property type="evidence" value="ECO:0007669"/>
    <property type="project" value="InterPro"/>
</dbReference>
<accession>A0AAV6W473</accession>
<feature type="coiled-coil region" evidence="4">
    <location>
        <begin position="254"/>
        <end position="281"/>
    </location>
</feature>
<evidence type="ECO:0000256" key="5">
    <source>
        <dbReference type="SAM" id="MobiDB-lite"/>
    </source>
</evidence>
<reference evidence="7" key="1">
    <citation type="submission" date="2019-10" db="EMBL/GenBank/DDBJ databases">
        <authorList>
            <person name="Zhang R."/>
            <person name="Pan Y."/>
            <person name="Wang J."/>
            <person name="Ma R."/>
            <person name="Yu S."/>
        </authorList>
    </citation>
    <scope>NUCLEOTIDE SEQUENCE</scope>
    <source>
        <strain evidence="7">LA-IB0</strain>
        <tissue evidence="7">Leaf</tissue>
    </source>
</reference>
<dbReference type="PROSITE" id="PS50294">
    <property type="entry name" value="WD_REPEATS_REGION"/>
    <property type="match status" value="1"/>
</dbReference>
<dbReference type="PROSITE" id="PS50082">
    <property type="entry name" value="WD_REPEATS_2"/>
    <property type="match status" value="2"/>
</dbReference>
<name>A0AAV6W473_9LAMI</name>
<dbReference type="SMART" id="SM00320">
    <property type="entry name" value="WD40"/>
    <property type="match status" value="7"/>
</dbReference>
<dbReference type="PRINTS" id="PR00320">
    <property type="entry name" value="GPROTEINBRPT"/>
</dbReference>
<comment type="caution">
    <text evidence="7">The sequence shown here is derived from an EMBL/GenBank/DDBJ whole genome shotgun (WGS) entry which is preliminary data.</text>
</comment>